<dbReference type="InterPro" id="IPR010129">
    <property type="entry name" value="T1SS_HlyD"/>
</dbReference>
<feature type="domain" description="AprE-like beta-barrel" evidence="12">
    <location>
        <begin position="340"/>
        <end position="429"/>
    </location>
</feature>
<protein>
    <recommendedName>
        <fullName evidence="9">Membrane fusion protein (MFP) family protein</fullName>
    </recommendedName>
</protein>
<dbReference type="Pfam" id="PF25994">
    <property type="entry name" value="HH_AprE"/>
    <property type="match status" value="1"/>
</dbReference>
<evidence type="ECO:0000256" key="3">
    <source>
        <dbReference type="ARBA" id="ARBA00022448"/>
    </source>
</evidence>
<dbReference type="AlphaFoldDB" id="A0A4V1RI71"/>
<sequence>MGQALAPSTSAHTLRVIRQWQSEVDAITEAPPPGKARSAVWLLALLFVTLIGLTPFANIDRVVSSSSGKVVAVQPLLTFQALDPSVIKSVDVREGEDVAAGQQLATLDATFAKADVGQLHQQIAGLDAQIARLTAERDSKPLRFAVAANPDEAPFDVLQASLYTQRAAGYAAQMRSFDEKIKTTQAAMAKLQNDVARYASREEITHQIEGMRDTLYKSGASSRLSLLQANDARLEMQRTMESDRNGIAEAEHQLATNQADRDAYVQKWLGDVSQDLVKARNDRDSAIAALQKASKHQDFVRLVAPERSVVLTLSKLSAGSILKEGETLMTLVPLSSPMQAEIHIASHDIGFVRPGDSVSLKVDAFNFYEHGSAEGRLNWISEGAFSTDEDKPVEPYYRARVTIDKLNFSGVPTTFRLIPGMTLRADINVGHRSLFRYIMGGFVQGTGEAMREP</sequence>
<evidence type="ECO:0000313" key="13">
    <source>
        <dbReference type="EMBL" id="RYB02569.1"/>
    </source>
</evidence>
<keyword evidence="3 9" id="KW-0813">Transport</keyword>
<evidence type="ECO:0000256" key="8">
    <source>
        <dbReference type="ARBA" id="ARBA00023136"/>
    </source>
</evidence>
<organism evidence="13 14">
    <name type="scientific">Lichenibacterium ramalinae</name>
    <dbReference type="NCBI Taxonomy" id="2316527"/>
    <lineage>
        <taxon>Bacteria</taxon>
        <taxon>Pseudomonadati</taxon>
        <taxon>Pseudomonadota</taxon>
        <taxon>Alphaproteobacteria</taxon>
        <taxon>Hyphomicrobiales</taxon>
        <taxon>Lichenihabitantaceae</taxon>
        <taxon>Lichenibacterium</taxon>
    </lineage>
</organism>
<evidence type="ECO:0000256" key="5">
    <source>
        <dbReference type="ARBA" id="ARBA00022519"/>
    </source>
</evidence>
<evidence type="ECO:0000256" key="2">
    <source>
        <dbReference type="ARBA" id="ARBA00009477"/>
    </source>
</evidence>
<keyword evidence="14" id="KW-1185">Reference proteome</keyword>
<comment type="subcellular location">
    <subcellularLocation>
        <location evidence="1 9">Cell inner membrane</location>
        <topology evidence="1 9">Single-pass membrane protein</topology>
    </subcellularLocation>
</comment>
<comment type="similarity">
    <text evidence="2 9">Belongs to the membrane fusion protein (MFP) (TC 8.A.1) family.</text>
</comment>
<reference evidence="13 14" key="2">
    <citation type="submission" date="2019-02" db="EMBL/GenBank/DDBJ databases">
        <title>'Lichenibacterium ramalinii' gen. nov. sp. nov., 'Lichenibacterium minor' gen. nov. sp. nov.</title>
        <authorList>
            <person name="Pankratov T."/>
        </authorList>
    </citation>
    <scope>NUCLEOTIDE SEQUENCE [LARGE SCALE GENOMIC DNA]</scope>
    <source>
        <strain evidence="13 14">RmlP001</strain>
    </source>
</reference>
<proteinExistence type="inferred from homology"/>
<reference evidence="13 14" key="1">
    <citation type="submission" date="2018-09" db="EMBL/GenBank/DDBJ databases">
        <authorList>
            <person name="Grouzdev D.S."/>
            <person name="Krutkina M.S."/>
        </authorList>
    </citation>
    <scope>NUCLEOTIDE SEQUENCE [LARGE SCALE GENOMIC DNA]</scope>
    <source>
        <strain evidence="13 14">RmlP001</strain>
    </source>
</reference>
<name>A0A4V1RI71_9HYPH</name>
<keyword evidence="8" id="KW-0472">Membrane</keyword>
<feature type="coiled-coil region" evidence="10">
    <location>
        <begin position="174"/>
        <end position="201"/>
    </location>
</feature>
<dbReference type="Pfam" id="PF26002">
    <property type="entry name" value="Beta-barrel_AprE"/>
    <property type="match status" value="1"/>
</dbReference>
<evidence type="ECO:0000256" key="1">
    <source>
        <dbReference type="ARBA" id="ARBA00004377"/>
    </source>
</evidence>
<dbReference type="Gene3D" id="2.40.50.100">
    <property type="match status" value="1"/>
</dbReference>
<keyword evidence="4 9" id="KW-1003">Cell membrane</keyword>
<comment type="caution">
    <text evidence="13">The sequence shown here is derived from an EMBL/GenBank/DDBJ whole genome shotgun (WGS) entry which is preliminary data.</text>
</comment>
<evidence type="ECO:0000259" key="12">
    <source>
        <dbReference type="Pfam" id="PF26002"/>
    </source>
</evidence>
<gene>
    <name evidence="13" type="ORF">D3272_20655</name>
</gene>
<dbReference type="PRINTS" id="PR01490">
    <property type="entry name" value="RTXTOXIND"/>
</dbReference>
<dbReference type="EMBL" id="QYBC01000019">
    <property type="protein sequence ID" value="RYB02569.1"/>
    <property type="molecule type" value="Genomic_DNA"/>
</dbReference>
<dbReference type="InterPro" id="IPR058781">
    <property type="entry name" value="HH_AprE-like"/>
</dbReference>
<dbReference type="InterPro" id="IPR050739">
    <property type="entry name" value="MFP"/>
</dbReference>
<dbReference type="Proteomes" id="UP000289411">
    <property type="component" value="Unassembled WGS sequence"/>
</dbReference>
<dbReference type="NCBIfam" id="TIGR01843">
    <property type="entry name" value="type_I_hlyD"/>
    <property type="match status" value="1"/>
</dbReference>
<dbReference type="OrthoDB" id="9810980at2"/>
<evidence type="ECO:0000313" key="14">
    <source>
        <dbReference type="Proteomes" id="UP000289411"/>
    </source>
</evidence>
<dbReference type="RefSeq" id="WP_129221104.1">
    <property type="nucleotide sequence ID" value="NZ_QYBC01000019.1"/>
</dbReference>
<evidence type="ECO:0000256" key="6">
    <source>
        <dbReference type="ARBA" id="ARBA00022692"/>
    </source>
</evidence>
<dbReference type="GO" id="GO:0005886">
    <property type="term" value="C:plasma membrane"/>
    <property type="evidence" value="ECO:0007669"/>
    <property type="project" value="UniProtKB-SubCell"/>
</dbReference>
<evidence type="ECO:0000256" key="7">
    <source>
        <dbReference type="ARBA" id="ARBA00022989"/>
    </source>
</evidence>
<dbReference type="GO" id="GO:0015031">
    <property type="term" value="P:protein transport"/>
    <property type="evidence" value="ECO:0007669"/>
    <property type="project" value="InterPro"/>
</dbReference>
<keyword evidence="5 9" id="KW-0997">Cell inner membrane</keyword>
<dbReference type="PANTHER" id="PTHR30386">
    <property type="entry name" value="MEMBRANE FUSION SUBUNIT OF EMRAB-TOLC MULTIDRUG EFFLUX PUMP"/>
    <property type="match status" value="1"/>
</dbReference>
<keyword evidence="6" id="KW-0812">Transmembrane</keyword>
<dbReference type="Gene3D" id="2.40.30.170">
    <property type="match status" value="1"/>
</dbReference>
<dbReference type="PANTHER" id="PTHR30386:SF28">
    <property type="entry name" value="EXPORTED PROTEIN"/>
    <property type="match status" value="1"/>
</dbReference>
<evidence type="ECO:0000256" key="9">
    <source>
        <dbReference type="RuleBase" id="RU365093"/>
    </source>
</evidence>
<keyword evidence="10" id="KW-0175">Coiled coil</keyword>
<evidence type="ECO:0000256" key="10">
    <source>
        <dbReference type="SAM" id="Coils"/>
    </source>
</evidence>
<evidence type="ECO:0000259" key="11">
    <source>
        <dbReference type="Pfam" id="PF25994"/>
    </source>
</evidence>
<feature type="domain" description="AprE-like long alpha-helical hairpin" evidence="11">
    <location>
        <begin position="112"/>
        <end position="294"/>
    </location>
</feature>
<accession>A0A4V1RI71</accession>
<dbReference type="InterPro" id="IPR058982">
    <property type="entry name" value="Beta-barrel_AprE"/>
</dbReference>
<keyword evidence="7" id="KW-1133">Transmembrane helix</keyword>
<evidence type="ECO:0000256" key="4">
    <source>
        <dbReference type="ARBA" id="ARBA00022475"/>
    </source>
</evidence>